<dbReference type="PANTHER" id="PTHR24273">
    <property type="entry name" value="FI04643P-RELATED"/>
    <property type="match status" value="1"/>
</dbReference>
<accession>A0A2N3HQD0</accession>
<keyword evidence="2" id="KW-1185">Reference proteome</keyword>
<dbReference type="Proteomes" id="UP000233618">
    <property type="component" value="Unassembled WGS sequence"/>
</dbReference>
<name>A0A2N3HQD0_9BACT</name>
<dbReference type="EMBL" id="MVDE01000073">
    <property type="protein sequence ID" value="PKQ60265.1"/>
    <property type="molecule type" value="Genomic_DNA"/>
</dbReference>
<dbReference type="RefSeq" id="WP_218973195.1">
    <property type="nucleotide sequence ID" value="NZ_MVDE01000073.1"/>
</dbReference>
<evidence type="ECO:0000313" key="2">
    <source>
        <dbReference type="Proteomes" id="UP000233618"/>
    </source>
</evidence>
<organism evidence="1 2">
    <name type="scientific">Labilibaculum manganireducens</name>
    <dbReference type="NCBI Taxonomy" id="1940525"/>
    <lineage>
        <taxon>Bacteria</taxon>
        <taxon>Pseudomonadati</taxon>
        <taxon>Bacteroidota</taxon>
        <taxon>Bacteroidia</taxon>
        <taxon>Marinilabiliales</taxon>
        <taxon>Marinifilaceae</taxon>
        <taxon>Labilibaculum</taxon>
    </lineage>
</organism>
<dbReference type="PANTHER" id="PTHR24273:SF32">
    <property type="entry name" value="HYALIN"/>
    <property type="match status" value="1"/>
</dbReference>
<evidence type="ECO:0000313" key="1">
    <source>
        <dbReference type="EMBL" id="PKQ60265.1"/>
    </source>
</evidence>
<gene>
    <name evidence="1" type="ORF">BZG01_21140</name>
</gene>
<reference evidence="1 2" key="1">
    <citation type="journal article" date="2017" name="Front. Microbiol.">
        <title>Labilibaculum manganireducens gen. nov., sp. nov. and Labilibaculum filiforme sp. nov., Novel Bacteroidetes Isolated from Subsurface Sediments of the Baltic Sea.</title>
        <authorList>
            <person name="Vandieken V."/>
            <person name="Marshall I.P."/>
            <person name="Niemann H."/>
            <person name="Engelen B."/>
            <person name="Cypionka H."/>
        </authorList>
    </citation>
    <scope>NUCLEOTIDE SEQUENCE [LARGE SCALE GENOMIC DNA]</scope>
    <source>
        <strain evidence="1 2">59.10-2M</strain>
    </source>
</reference>
<sequence length="701" mass="71310">DVNGNSSSCEINVIVEDTTPPVIPTLADVTGECSATAVAPTTTDGCSGTITGTTSDPLTYTTQGTHVITWSFTDGNGQTVTATQNVIIDDVTPPAIPVLADVTGECSATAVAPTTTDGCSGTITGTTSDPLTYTTQGTRVITWSFTDGNGQTVTATQNVIIDDVTSPVIPVLADVTGECSATAVAPTTTDNCAGVLTGTTSDPLTYNTQGTHVIAWTFDDGNGNSIVVNQNVLINDTTDPVADLASLSDVTAQCEVTSLTAPTATDNCDGAISGTHSETFPITASKTVVWTYTDGSGNSTTQTQNVVINDTTDPVADAASLSDVTAQCEVTSLTAPTATDNCDGVLTGTHTTTLPITSSTVVTWTYTDGSGNTSTQTQNVVINDTTDPVADAASLSDVTAQCEVTSLTAPTATDNCDGVLTGTQTTTLPITSSTVVTWIYTDGSGNTSTQTQNVVINDTTDPVADATSLSDVTAQCEVTSLTAPTATDNCDGAISGTHSETFPITASKTVVWTYTDGSGNSTTQTQNVVINDTTDPVADAASLSDVTAQCEVTSLTAPTATDNCDGAISGTHSETFPITASKTVVWTYTDGSGNTSTQTQNVVINDTTDPVADAASLSDVTAQCEVTSLTAPTATDNCDGAISGTHSETFPITASKTVVWTYTDGSGNTSTQTQNVLINDTTDPLADAASLSDVTAQCEVT</sequence>
<protein>
    <recommendedName>
        <fullName evidence="3">HYR domain-containing protein</fullName>
    </recommendedName>
</protein>
<dbReference type="AlphaFoldDB" id="A0A2N3HQD0"/>
<comment type="caution">
    <text evidence="1">The sequence shown here is derived from an EMBL/GenBank/DDBJ whole genome shotgun (WGS) entry which is preliminary data.</text>
</comment>
<feature type="non-terminal residue" evidence="1">
    <location>
        <position position="1"/>
    </location>
</feature>
<evidence type="ECO:0008006" key="3">
    <source>
        <dbReference type="Google" id="ProtNLM"/>
    </source>
</evidence>
<proteinExistence type="predicted"/>
<feature type="non-terminal residue" evidence="1">
    <location>
        <position position="701"/>
    </location>
</feature>